<protein>
    <submittedName>
        <fullName evidence="2">DDE_Tnp_1_7 domain-containing protein</fullName>
    </submittedName>
</protein>
<dbReference type="WBParaSite" id="Hba_00509">
    <property type="protein sequence ID" value="Hba_00509"/>
    <property type="gene ID" value="Hba_00509"/>
</dbReference>
<evidence type="ECO:0000313" key="2">
    <source>
        <dbReference type="WBParaSite" id="Hba_00509"/>
    </source>
</evidence>
<sequence length="180" mass="20941">MHPIFGFFCKKRHSDSFKLLKTLTRKAQLLTKFFKFFAEKFAVRNIVAAGLLAEIIMGNMSLGSVVPGDRREYEYKVQEKSPPKNYNASFRIYKTRSMNGHCFVPEADSIQDRKMSIASLNNSLIRRLLRYMNNFEVPGLSEILRTFCAVLECSYCFRKMYCSLKMVITEVRFINNLSIN</sequence>
<organism evidence="1 2">
    <name type="scientific">Heterorhabditis bacteriophora</name>
    <name type="common">Entomopathogenic nematode worm</name>
    <dbReference type="NCBI Taxonomy" id="37862"/>
    <lineage>
        <taxon>Eukaryota</taxon>
        <taxon>Metazoa</taxon>
        <taxon>Ecdysozoa</taxon>
        <taxon>Nematoda</taxon>
        <taxon>Chromadorea</taxon>
        <taxon>Rhabditida</taxon>
        <taxon>Rhabditina</taxon>
        <taxon>Rhabditomorpha</taxon>
        <taxon>Strongyloidea</taxon>
        <taxon>Heterorhabditidae</taxon>
        <taxon>Heterorhabditis</taxon>
    </lineage>
</organism>
<accession>A0A1I7W7A9</accession>
<proteinExistence type="predicted"/>
<dbReference type="AlphaFoldDB" id="A0A1I7W7A9"/>
<reference evidence="2" key="1">
    <citation type="submission" date="2016-11" db="UniProtKB">
        <authorList>
            <consortium name="WormBaseParasite"/>
        </authorList>
    </citation>
    <scope>IDENTIFICATION</scope>
</reference>
<evidence type="ECO:0000313" key="1">
    <source>
        <dbReference type="Proteomes" id="UP000095283"/>
    </source>
</evidence>
<dbReference type="Proteomes" id="UP000095283">
    <property type="component" value="Unplaced"/>
</dbReference>
<name>A0A1I7W7A9_HETBA</name>
<keyword evidence="1" id="KW-1185">Reference proteome</keyword>